<dbReference type="EMBL" id="LT608328">
    <property type="protein sequence ID" value="SCM55343.1"/>
    <property type="molecule type" value="Genomic_DNA"/>
</dbReference>
<dbReference type="AlphaFoldDB" id="A0A1G4G3J5"/>
<proteinExistence type="predicted"/>
<name>A0A1G4G3J5_9BACT</name>
<sequence length="67" mass="7808">MIGLNKANYSVGNDDRPLKSQHNAVCNEEKTGYKIDIPYFFYLFGNKGNDKKCHCQISYNFYNIHLN</sequence>
<protein>
    <submittedName>
        <fullName evidence="1">Uncharacterized protein</fullName>
    </submittedName>
</protein>
<organism evidence="1 2">
    <name type="scientific">Petrimonas mucosa</name>
    <dbReference type="NCBI Taxonomy" id="1642646"/>
    <lineage>
        <taxon>Bacteria</taxon>
        <taxon>Pseudomonadati</taxon>
        <taxon>Bacteroidota</taxon>
        <taxon>Bacteroidia</taxon>
        <taxon>Bacteroidales</taxon>
        <taxon>Dysgonomonadaceae</taxon>
        <taxon>Petrimonas</taxon>
    </lineage>
</organism>
<evidence type="ECO:0000313" key="2">
    <source>
        <dbReference type="Proteomes" id="UP000178485"/>
    </source>
</evidence>
<dbReference type="KEGG" id="pmuc:ING2E5A_0264"/>
<reference evidence="1 2" key="1">
    <citation type="submission" date="2016-08" db="EMBL/GenBank/DDBJ databases">
        <authorList>
            <person name="Seilhamer J.J."/>
        </authorList>
    </citation>
    <scope>NUCLEOTIDE SEQUENCE [LARGE SCALE GENOMIC DNA]</scope>
    <source>
        <strain evidence="1">ING2-E5A</strain>
    </source>
</reference>
<dbReference type="Proteomes" id="UP000178485">
    <property type="component" value="Chromosome i"/>
</dbReference>
<gene>
    <name evidence="1" type="ORF">ING2E5A_0264</name>
</gene>
<keyword evidence="2" id="KW-1185">Reference proteome</keyword>
<accession>A0A1G4G3J5</accession>
<evidence type="ECO:0000313" key="1">
    <source>
        <dbReference type="EMBL" id="SCM55343.1"/>
    </source>
</evidence>